<keyword evidence="4" id="KW-1185">Reference proteome</keyword>
<feature type="compositionally biased region" description="Polar residues" evidence="1">
    <location>
        <begin position="208"/>
        <end position="222"/>
    </location>
</feature>
<evidence type="ECO:0000313" key="5">
    <source>
        <dbReference type="Proteomes" id="UP000235392"/>
    </source>
</evidence>
<feature type="region of interest" description="Disordered" evidence="1">
    <location>
        <begin position="73"/>
        <end position="234"/>
    </location>
</feature>
<name>A0A2N5S0L2_9BASI</name>
<organism evidence="2 5">
    <name type="scientific">Puccinia coronata f. sp. avenae</name>
    <dbReference type="NCBI Taxonomy" id="200324"/>
    <lineage>
        <taxon>Eukaryota</taxon>
        <taxon>Fungi</taxon>
        <taxon>Dikarya</taxon>
        <taxon>Basidiomycota</taxon>
        <taxon>Pucciniomycotina</taxon>
        <taxon>Pucciniomycetes</taxon>
        <taxon>Pucciniales</taxon>
        <taxon>Pucciniaceae</taxon>
        <taxon>Puccinia</taxon>
    </lineage>
</organism>
<evidence type="ECO:0000256" key="1">
    <source>
        <dbReference type="SAM" id="MobiDB-lite"/>
    </source>
</evidence>
<evidence type="ECO:0000313" key="4">
    <source>
        <dbReference type="Proteomes" id="UP000235388"/>
    </source>
</evidence>
<proteinExistence type="predicted"/>
<evidence type="ECO:0000313" key="3">
    <source>
        <dbReference type="EMBL" id="PLW28566.1"/>
    </source>
</evidence>
<dbReference type="AlphaFoldDB" id="A0A2N5S0L2"/>
<dbReference type="EMBL" id="PGCJ01000440">
    <property type="protein sequence ID" value="PLW28566.1"/>
    <property type="molecule type" value="Genomic_DNA"/>
</dbReference>
<accession>A0A2N5S0L2</accession>
<feature type="region of interest" description="Disordered" evidence="1">
    <location>
        <begin position="1"/>
        <end position="54"/>
    </location>
</feature>
<feature type="compositionally biased region" description="Basic and acidic residues" evidence="1">
    <location>
        <begin position="223"/>
        <end position="234"/>
    </location>
</feature>
<dbReference type="Proteomes" id="UP000235388">
    <property type="component" value="Unassembled WGS sequence"/>
</dbReference>
<feature type="compositionally biased region" description="Polar residues" evidence="1">
    <location>
        <begin position="91"/>
        <end position="107"/>
    </location>
</feature>
<feature type="compositionally biased region" description="Basic and acidic residues" evidence="1">
    <location>
        <begin position="113"/>
        <end position="136"/>
    </location>
</feature>
<comment type="caution">
    <text evidence="2">The sequence shown here is derived from an EMBL/GenBank/DDBJ whole genome shotgun (WGS) entry which is preliminary data.</text>
</comment>
<feature type="compositionally biased region" description="Basic and acidic residues" evidence="1">
    <location>
        <begin position="41"/>
        <end position="54"/>
    </location>
</feature>
<dbReference type="EMBL" id="PGCI01001189">
    <property type="protein sequence ID" value="PLW06759.1"/>
    <property type="molecule type" value="Genomic_DNA"/>
</dbReference>
<gene>
    <name evidence="3" type="ORF">PCANC_19150</name>
    <name evidence="2" type="ORF">PCASD_25248</name>
</gene>
<protein>
    <submittedName>
        <fullName evidence="2">Uncharacterized protein</fullName>
    </submittedName>
</protein>
<sequence>MSTSPQPEGPDEDETAALQPHTRMETPEPQPVSRWVPASWFKDDGRSELKTPYRLRILEEIRQQREDWDIWARRHPRAAQGQPLSSGAAEDTSNNARNPGNSKNQGPVQPPTHPREEANDHHEESVPPEDNSDRETMSTYTNQRDCRSREAPMEITPEAPHYENGLPAGTTPTQTDSMPRLCTPANQQHKEGTSETTQGKRARIVHAHQSQTGGKYTSGQRIQTKETKSVRTLE</sequence>
<dbReference type="Proteomes" id="UP000235392">
    <property type="component" value="Unassembled WGS sequence"/>
</dbReference>
<evidence type="ECO:0000313" key="2">
    <source>
        <dbReference type="EMBL" id="PLW06759.1"/>
    </source>
</evidence>
<reference evidence="4 5" key="1">
    <citation type="submission" date="2017-11" db="EMBL/GenBank/DDBJ databases">
        <title>De novo assembly and phasing of dikaryotic genomes from two isolates of Puccinia coronata f. sp. avenae, the causal agent of oat crown rust.</title>
        <authorList>
            <person name="Miller M.E."/>
            <person name="Zhang Y."/>
            <person name="Omidvar V."/>
            <person name="Sperschneider J."/>
            <person name="Schwessinger B."/>
            <person name="Raley C."/>
            <person name="Palmer J.M."/>
            <person name="Garnica D."/>
            <person name="Upadhyaya N."/>
            <person name="Rathjen J."/>
            <person name="Taylor J.M."/>
            <person name="Park R.F."/>
            <person name="Dodds P.N."/>
            <person name="Hirsch C.D."/>
            <person name="Kianian S.F."/>
            <person name="Figueroa M."/>
        </authorList>
    </citation>
    <scope>NUCLEOTIDE SEQUENCE [LARGE SCALE GENOMIC DNA]</scope>
    <source>
        <strain evidence="3">12NC29</strain>
        <strain evidence="2">12SD80</strain>
    </source>
</reference>